<evidence type="ECO:0000256" key="5">
    <source>
        <dbReference type="ARBA" id="ARBA00022692"/>
    </source>
</evidence>
<dbReference type="NCBIfam" id="TIGR01652">
    <property type="entry name" value="ATPase-Plipid"/>
    <property type="match status" value="1"/>
</dbReference>
<feature type="binding site" evidence="13">
    <location>
        <position position="142"/>
    </location>
    <ligand>
        <name>ATP</name>
        <dbReference type="ChEBI" id="CHEBI:30616"/>
    </ligand>
</feature>
<dbReference type="InterPro" id="IPR023298">
    <property type="entry name" value="ATPase_P-typ_TM_dom_sf"/>
</dbReference>
<keyword evidence="10 15" id="KW-1133">Transmembrane helix</keyword>
<dbReference type="GO" id="GO:0000287">
    <property type="term" value="F:magnesium ion binding"/>
    <property type="evidence" value="ECO:0007669"/>
    <property type="project" value="UniProtKB-UniRule"/>
</dbReference>
<evidence type="ECO:0000256" key="16">
    <source>
        <dbReference type="SAM" id="MobiDB-lite"/>
    </source>
</evidence>
<evidence type="ECO:0000256" key="12">
    <source>
        <dbReference type="PIRSR" id="PIRSR606539-1"/>
    </source>
</evidence>
<dbReference type="Gene3D" id="3.40.1110.10">
    <property type="entry name" value="Calcium-transporting ATPase, cytoplasmic domain N"/>
    <property type="match status" value="1"/>
</dbReference>
<dbReference type="PROSITE" id="PS00154">
    <property type="entry name" value="ATPASE_E1_E2"/>
    <property type="match status" value="1"/>
</dbReference>
<organism evidence="17 18">
    <name type="scientific">Rhizophlyctis rosea</name>
    <dbReference type="NCBI Taxonomy" id="64517"/>
    <lineage>
        <taxon>Eukaryota</taxon>
        <taxon>Fungi</taxon>
        <taxon>Fungi incertae sedis</taxon>
        <taxon>Chytridiomycota</taxon>
        <taxon>Chytridiomycota incertae sedis</taxon>
        <taxon>Chytridiomycetes</taxon>
        <taxon>Rhizophlyctidales</taxon>
        <taxon>Rhizophlyctidaceae</taxon>
        <taxon>Rhizophlyctis</taxon>
    </lineage>
</organism>
<evidence type="ECO:0000256" key="7">
    <source>
        <dbReference type="ARBA" id="ARBA00022741"/>
    </source>
</evidence>
<dbReference type="Pfam" id="PF13246">
    <property type="entry name" value="Cation_ATPase"/>
    <property type="match status" value="1"/>
</dbReference>
<feature type="compositionally biased region" description="Basic and acidic residues" evidence="16">
    <location>
        <begin position="169"/>
        <end position="192"/>
    </location>
</feature>
<comment type="catalytic activity">
    <reaction evidence="15">
        <text>ATP + H2O + phospholipidSide 1 = ADP + phosphate + phospholipidSide 2.</text>
        <dbReference type="EC" id="7.6.2.1"/>
    </reaction>
</comment>
<gene>
    <name evidence="17" type="ORF">HK097_006063</name>
</gene>
<dbReference type="PANTHER" id="PTHR24092">
    <property type="entry name" value="PROBABLE PHOSPHOLIPID-TRANSPORTING ATPASE"/>
    <property type="match status" value="1"/>
</dbReference>
<keyword evidence="3" id="KW-0813">Transport</keyword>
<feature type="binding site" evidence="14">
    <location>
        <position position="141"/>
    </location>
    <ligand>
        <name>Mg(2+)</name>
        <dbReference type="ChEBI" id="CHEBI:18420"/>
    </ligand>
</feature>
<comment type="cofactor">
    <cofactor evidence="14">
        <name>Mg(2+)</name>
        <dbReference type="ChEBI" id="CHEBI:18420"/>
    </cofactor>
</comment>
<dbReference type="GO" id="GO:0005524">
    <property type="term" value="F:ATP binding"/>
    <property type="evidence" value="ECO:0007669"/>
    <property type="project" value="UniProtKB-UniRule"/>
</dbReference>
<comment type="caution">
    <text evidence="17">The sequence shown here is derived from an EMBL/GenBank/DDBJ whole genome shotgun (WGS) entry which is preliminary data.</text>
</comment>
<evidence type="ECO:0000256" key="8">
    <source>
        <dbReference type="ARBA" id="ARBA00022840"/>
    </source>
</evidence>
<dbReference type="InterPro" id="IPR036412">
    <property type="entry name" value="HAD-like_sf"/>
</dbReference>
<reference evidence="17" key="1">
    <citation type="submission" date="2020-05" db="EMBL/GenBank/DDBJ databases">
        <title>Phylogenomic resolution of chytrid fungi.</title>
        <authorList>
            <person name="Stajich J.E."/>
            <person name="Amses K."/>
            <person name="Simmons R."/>
            <person name="Seto K."/>
            <person name="Myers J."/>
            <person name="Bonds A."/>
            <person name="Quandt C.A."/>
            <person name="Barry K."/>
            <person name="Liu P."/>
            <person name="Grigoriev I."/>
            <person name="Longcore J.E."/>
            <person name="James T.Y."/>
        </authorList>
    </citation>
    <scope>NUCLEOTIDE SEQUENCE</scope>
    <source>
        <strain evidence="17">JEL0318</strain>
    </source>
</reference>
<dbReference type="InterPro" id="IPR006539">
    <property type="entry name" value="P-type_ATPase_IV"/>
</dbReference>
<dbReference type="EMBL" id="JADGJD010002841">
    <property type="protein sequence ID" value="KAJ3027913.1"/>
    <property type="molecule type" value="Genomic_DNA"/>
</dbReference>
<feature type="non-terminal residue" evidence="17">
    <location>
        <position position="1"/>
    </location>
</feature>
<dbReference type="GO" id="GO:0005886">
    <property type="term" value="C:plasma membrane"/>
    <property type="evidence" value="ECO:0007669"/>
    <property type="project" value="TreeGrafter"/>
</dbReference>
<dbReference type="FunFam" id="3.40.50.1000:FF:000001">
    <property type="entry name" value="Phospholipid-transporting ATPase IC"/>
    <property type="match status" value="1"/>
</dbReference>
<comment type="caution">
    <text evidence="15">Lacks conserved residue(s) required for the propagation of feature annotation.</text>
</comment>
<dbReference type="InterPro" id="IPR018303">
    <property type="entry name" value="ATPase_P-typ_P_site"/>
</dbReference>
<feature type="binding site" evidence="14">
    <location>
        <position position="143"/>
    </location>
    <ligand>
        <name>Mg(2+)</name>
        <dbReference type="ChEBI" id="CHEBI:18420"/>
    </ligand>
</feature>
<feature type="binding site" evidence="13">
    <location>
        <position position="462"/>
    </location>
    <ligand>
        <name>ATP</name>
        <dbReference type="ChEBI" id="CHEBI:30616"/>
    </ligand>
</feature>
<dbReference type="FunFam" id="3.40.1110.10:FF:000087">
    <property type="entry name" value="Phospholipid-transporting ATPase"/>
    <property type="match status" value="1"/>
</dbReference>
<keyword evidence="11 15" id="KW-0472">Membrane</keyword>
<evidence type="ECO:0000256" key="15">
    <source>
        <dbReference type="RuleBase" id="RU362033"/>
    </source>
</evidence>
<evidence type="ECO:0000256" key="14">
    <source>
        <dbReference type="PIRSR" id="PIRSR606539-3"/>
    </source>
</evidence>
<dbReference type="AlphaFoldDB" id="A0AAD5WVZ6"/>
<keyword evidence="5 15" id="KW-0812">Transmembrane</keyword>
<evidence type="ECO:0000313" key="17">
    <source>
        <dbReference type="EMBL" id="KAJ3027913.1"/>
    </source>
</evidence>
<accession>A0AAD5WVZ6</accession>
<dbReference type="GO" id="GO:0045332">
    <property type="term" value="P:phospholipid translocation"/>
    <property type="evidence" value="ECO:0007669"/>
    <property type="project" value="TreeGrafter"/>
</dbReference>
<keyword evidence="9 15" id="KW-1278">Translocase</keyword>
<evidence type="ECO:0000256" key="1">
    <source>
        <dbReference type="ARBA" id="ARBA00004141"/>
    </source>
</evidence>
<feature type="non-terminal residue" evidence="17">
    <location>
        <position position="501"/>
    </location>
</feature>
<dbReference type="SUPFAM" id="SSF81660">
    <property type="entry name" value="Metal cation-transporting ATPase, ATP-binding domain N"/>
    <property type="match status" value="1"/>
</dbReference>
<dbReference type="GO" id="GO:0140326">
    <property type="term" value="F:ATPase-coupled intramembrane lipid transporter activity"/>
    <property type="evidence" value="ECO:0007669"/>
    <property type="project" value="UniProtKB-EC"/>
</dbReference>
<evidence type="ECO:0000256" key="13">
    <source>
        <dbReference type="PIRSR" id="PIRSR606539-2"/>
    </source>
</evidence>
<dbReference type="PANTHER" id="PTHR24092:SF180">
    <property type="entry name" value="PHOSPHOLIPID-TRANSPORTING ATPASE DNF1-RELATED"/>
    <property type="match status" value="1"/>
</dbReference>
<evidence type="ECO:0000256" key="10">
    <source>
        <dbReference type="ARBA" id="ARBA00022989"/>
    </source>
</evidence>
<keyword evidence="6 14" id="KW-0479">Metal-binding</keyword>
<evidence type="ECO:0000256" key="6">
    <source>
        <dbReference type="ARBA" id="ARBA00022723"/>
    </source>
</evidence>
<feature type="region of interest" description="Disordered" evidence="16">
    <location>
        <begin position="169"/>
        <end position="203"/>
    </location>
</feature>
<dbReference type="InterPro" id="IPR023299">
    <property type="entry name" value="ATPase_P-typ_cyto_dom_N"/>
</dbReference>
<dbReference type="Proteomes" id="UP001212841">
    <property type="component" value="Unassembled WGS sequence"/>
</dbReference>
<dbReference type="EC" id="7.6.2.1" evidence="15"/>
<evidence type="ECO:0000256" key="9">
    <source>
        <dbReference type="ARBA" id="ARBA00022967"/>
    </source>
</evidence>
<keyword evidence="8 13" id="KW-0067">ATP-binding</keyword>
<keyword evidence="14 15" id="KW-0460">Magnesium</keyword>
<evidence type="ECO:0000256" key="11">
    <source>
        <dbReference type="ARBA" id="ARBA00023136"/>
    </source>
</evidence>
<evidence type="ECO:0000256" key="4">
    <source>
        <dbReference type="ARBA" id="ARBA00022553"/>
    </source>
</evidence>
<dbReference type="Gene3D" id="3.40.50.1000">
    <property type="entry name" value="HAD superfamily/HAD-like"/>
    <property type="match status" value="1"/>
</dbReference>
<dbReference type="SUPFAM" id="SSF81665">
    <property type="entry name" value="Calcium ATPase, transmembrane domain M"/>
    <property type="match status" value="1"/>
</dbReference>
<dbReference type="SUPFAM" id="SSF56784">
    <property type="entry name" value="HAD-like"/>
    <property type="match status" value="1"/>
</dbReference>
<keyword evidence="18" id="KW-1185">Reference proteome</keyword>
<feature type="binding site" evidence="13">
    <location>
        <position position="345"/>
    </location>
    <ligand>
        <name>ATP</name>
        <dbReference type="ChEBI" id="CHEBI:30616"/>
    </ligand>
</feature>
<evidence type="ECO:0000256" key="2">
    <source>
        <dbReference type="ARBA" id="ARBA00004308"/>
    </source>
</evidence>
<sequence length="501" mass="56143">LNSGSTPSKRSKIDRQMNPQVLVNFLLLCVMCLVCAIVAGIYSATYVHTGAPFAGWLERGFRGGMESPAYTAFVTFFSSMIVFQTIIPIALYISVDVSKTYQSFMIYLDNEMYDEESDKRVAPQSWNLCDDLGQIEYIFSDKTGTLTCNMMDFRKCSINGVMYGKGVETDVERGRKKREPDAKSPVSAKDDGPAGGDEEHDEAEREMRKIMAEVYDTKFVQKGTLPFVDPKLAQHIKEGGNQAMRIREFFTLLAVCHTVLVEVPDESQPTQMVYKAQSPDEAALVSAARDSGFAFLRRRENLCVVDVLGEERCYTILNVLEFNSDRKRMSVVMRRPEGEIVVLTKGADSVIFERLKRSEGSKGVLESTESHLEGFANEGLRTLCLAWRVISEEHYESWRIKYDSAKAQLEDRDAAVDAVAEEIERDLTLMGATAIEDKLQEGVPECVDTLSKAGIKVWVLTGDKMETAINIGFACNLLKRDMTIIVVRSGDLEETERQLGE</sequence>
<feature type="binding site" evidence="13">
    <location>
        <position position="463"/>
    </location>
    <ligand>
        <name>ATP</name>
        <dbReference type="ChEBI" id="CHEBI:30616"/>
    </ligand>
</feature>
<feature type="binding site" evidence="13">
    <location>
        <position position="322"/>
    </location>
    <ligand>
        <name>ATP</name>
        <dbReference type="ChEBI" id="CHEBI:30616"/>
    </ligand>
</feature>
<dbReference type="InterPro" id="IPR023214">
    <property type="entry name" value="HAD_sf"/>
</dbReference>
<feature type="transmembrane region" description="Helical" evidence="15">
    <location>
        <begin position="69"/>
        <end position="95"/>
    </location>
</feature>
<keyword evidence="4" id="KW-0597">Phosphoprotein</keyword>
<feature type="binding site" evidence="13">
    <location>
        <position position="141"/>
    </location>
    <ligand>
        <name>ATP</name>
        <dbReference type="ChEBI" id="CHEBI:30616"/>
    </ligand>
</feature>
<name>A0AAD5WVZ6_9FUNG</name>
<feature type="binding site" evidence="13">
    <location>
        <position position="281"/>
    </location>
    <ligand>
        <name>ATP</name>
        <dbReference type="ChEBI" id="CHEBI:30616"/>
    </ligand>
</feature>
<feature type="active site" description="4-aspartylphosphate intermediate" evidence="12">
    <location>
        <position position="141"/>
    </location>
</feature>
<feature type="binding site" evidence="13">
    <location>
        <position position="143"/>
    </location>
    <ligand>
        <name>ATP</name>
        <dbReference type="ChEBI" id="CHEBI:30616"/>
    </ligand>
</feature>
<evidence type="ECO:0000256" key="3">
    <source>
        <dbReference type="ARBA" id="ARBA00022448"/>
    </source>
</evidence>
<evidence type="ECO:0000313" key="18">
    <source>
        <dbReference type="Proteomes" id="UP001212841"/>
    </source>
</evidence>
<comment type="similarity">
    <text evidence="15">Belongs to the cation transport ATPase (P-type) (TC 3.A.3) family. Type IV subfamily.</text>
</comment>
<feature type="binding site" evidence="13">
    <location>
        <position position="461"/>
    </location>
    <ligand>
        <name>ATP</name>
        <dbReference type="ChEBI" id="CHEBI:30616"/>
    </ligand>
</feature>
<proteinExistence type="inferred from homology"/>
<feature type="transmembrane region" description="Helical" evidence="15">
    <location>
        <begin position="21"/>
        <end position="49"/>
    </location>
</feature>
<comment type="subcellular location">
    <subcellularLocation>
        <location evidence="2">Endomembrane system</location>
    </subcellularLocation>
    <subcellularLocation>
        <location evidence="1 15">Membrane</location>
        <topology evidence="1 15">Multi-pass membrane protein</topology>
    </subcellularLocation>
</comment>
<keyword evidence="7 13" id="KW-0547">Nucleotide-binding</keyword>
<feature type="binding site" evidence="13">
    <location>
        <position position="381"/>
    </location>
    <ligand>
        <name>ATP</name>
        <dbReference type="ChEBI" id="CHEBI:30616"/>
    </ligand>
</feature>
<protein>
    <recommendedName>
        <fullName evidence="15">Phospholipid-transporting ATPase</fullName>
        <ecNumber evidence="15">7.6.2.1</ecNumber>
    </recommendedName>
</protein>